<sequence>MKIVETATVAPVSIVTPPSVPSSTASLWKPDVLAEPAFLPDTITLTPSPWRLKNARNPPFTPTPTSEGEKRSFSPF</sequence>
<organism evidence="2">
    <name type="scientific">Anopheles sinensis</name>
    <name type="common">Mosquito</name>
    <dbReference type="NCBI Taxonomy" id="74873"/>
    <lineage>
        <taxon>Eukaryota</taxon>
        <taxon>Metazoa</taxon>
        <taxon>Ecdysozoa</taxon>
        <taxon>Arthropoda</taxon>
        <taxon>Hexapoda</taxon>
        <taxon>Insecta</taxon>
        <taxon>Pterygota</taxon>
        <taxon>Neoptera</taxon>
        <taxon>Endopterygota</taxon>
        <taxon>Diptera</taxon>
        <taxon>Nematocera</taxon>
        <taxon>Culicoidea</taxon>
        <taxon>Culicidae</taxon>
        <taxon>Anophelinae</taxon>
        <taxon>Anopheles</taxon>
    </lineage>
</organism>
<dbReference type="EnsemblMetazoa" id="ASIC000967-RA">
    <property type="protein sequence ID" value="ASIC000967-PA"/>
    <property type="gene ID" value="ASIC000967"/>
</dbReference>
<evidence type="ECO:0000313" key="2">
    <source>
        <dbReference type="EMBL" id="KFB35076.1"/>
    </source>
</evidence>
<feature type="compositionally biased region" description="Basic and acidic residues" evidence="1">
    <location>
        <begin position="67"/>
        <end position="76"/>
    </location>
</feature>
<keyword evidence="4" id="KW-1185">Reference proteome</keyword>
<dbReference type="AlphaFoldDB" id="A0A084VAT2"/>
<name>A0A084VAT2_ANOSI</name>
<dbReference type="EMBL" id="ATLV01004459">
    <property type="status" value="NOT_ANNOTATED_CDS"/>
    <property type="molecule type" value="Genomic_DNA"/>
</dbReference>
<dbReference type="Proteomes" id="UP000030765">
    <property type="component" value="Unassembled WGS sequence"/>
</dbReference>
<dbReference type="EMBL" id="KE524214">
    <property type="protein sequence ID" value="KFB35076.1"/>
    <property type="molecule type" value="Genomic_DNA"/>
</dbReference>
<proteinExistence type="predicted"/>
<protein>
    <submittedName>
        <fullName evidence="2 3">Capsular polysaccharide biosynthesis protein</fullName>
    </submittedName>
</protein>
<evidence type="ECO:0000256" key="1">
    <source>
        <dbReference type="SAM" id="MobiDB-lite"/>
    </source>
</evidence>
<evidence type="ECO:0000313" key="3">
    <source>
        <dbReference type="EnsemblMetazoa" id="ASIC000967-PA"/>
    </source>
</evidence>
<dbReference type="VEuPathDB" id="VectorBase:ASIC000967"/>
<gene>
    <name evidence="2" type="ORF">ZHAS_00000967</name>
</gene>
<reference evidence="2 4" key="1">
    <citation type="journal article" date="2014" name="BMC Genomics">
        <title>Genome sequence of Anopheles sinensis provides insight into genetics basis of mosquito competence for malaria parasites.</title>
        <authorList>
            <person name="Zhou D."/>
            <person name="Zhang D."/>
            <person name="Ding G."/>
            <person name="Shi L."/>
            <person name="Hou Q."/>
            <person name="Ye Y."/>
            <person name="Xu Y."/>
            <person name="Zhou H."/>
            <person name="Xiong C."/>
            <person name="Li S."/>
            <person name="Yu J."/>
            <person name="Hong S."/>
            <person name="Yu X."/>
            <person name="Zou P."/>
            <person name="Chen C."/>
            <person name="Chang X."/>
            <person name="Wang W."/>
            <person name="Lv Y."/>
            <person name="Sun Y."/>
            <person name="Ma L."/>
            <person name="Shen B."/>
            <person name="Zhu C."/>
        </authorList>
    </citation>
    <scope>NUCLEOTIDE SEQUENCE [LARGE SCALE GENOMIC DNA]</scope>
</reference>
<reference evidence="3" key="2">
    <citation type="submission" date="2020-05" db="UniProtKB">
        <authorList>
            <consortium name="EnsemblMetazoa"/>
        </authorList>
    </citation>
    <scope>IDENTIFICATION</scope>
</reference>
<evidence type="ECO:0000313" key="4">
    <source>
        <dbReference type="Proteomes" id="UP000030765"/>
    </source>
</evidence>
<accession>A0A084VAT2</accession>
<feature type="region of interest" description="Disordered" evidence="1">
    <location>
        <begin position="48"/>
        <end position="76"/>
    </location>
</feature>